<dbReference type="SMART" id="SM00345">
    <property type="entry name" value="HTH_GNTR"/>
    <property type="match status" value="1"/>
</dbReference>
<dbReference type="SUPFAM" id="SSF64288">
    <property type="entry name" value="Chorismate lyase-like"/>
    <property type="match status" value="1"/>
</dbReference>
<dbReference type="AlphaFoldDB" id="A0A934WJC8"/>
<gene>
    <name evidence="5" type="ORF">CCR87_10335</name>
</gene>
<comment type="caution">
    <text evidence="5">The sequence shown here is derived from an EMBL/GenBank/DDBJ whole genome shotgun (WGS) entry which is preliminary data.</text>
</comment>
<evidence type="ECO:0000256" key="3">
    <source>
        <dbReference type="ARBA" id="ARBA00023163"/>
    </source>
</evidence>
<dbReference type="InterPro" id="IPR000524">
    <property type="entry name" value="Tscrpt_reg_HTH_GntR"/>
</dbReference>
<evidence type="ECO:0000259" key="4">
    <source>
        <dbReference type="PROSITE" id="PS50949"/>
    </source>
</evidence>
<dbReference type="InterPro" id="IPR036388">
    <property type="entry name" value="WH-like_DNA-bd_sf"/>
</dbReference>
<dbReference type="PRINTS" id="PR00035">
    <property type="entry name" value="HTHGNTR"/>
</dbReference>
<dbReference type="SUPFAM" id="SSF46785">
    <property type="entry name" value="Winged helix' DNA-binding domain"/>
    <property type="match status" value="1"/>
</dbReference>
<dbReference type="GO" id="GO:0003700">
    <property type="term" value="F:DNA-binding transcription factor activity"/>
    <property type="evidence" value="ECO:0007669"/>
    <property type="project" value="InterPro"/>
</dbReference>
<dbReference type="InterPro" id="IPR028978">
    <property type="entry name" value="Chorismate_lyase_/UTRA_dom_sf"/>
</dbReference>
<keyword evidence="6" id="KW-1185">Reference proteome</keyword>
<dbReference type="Gene3D" id="1.10.10.10">
    <property type="entry name" value="Winged helix-like DNA-binding domain superfamily/Winged helix DNA-binding domain"/>
    <property type="match status" value="1"/>
</dbReference>
<evidence type="ECO:0000313" key="6">
    <source>
        <dbReference type="Proteomes" id="UP000706333"/>
    </source>
</evidence>
<sequence length="314" mass="33270">MCGGGHVGPPFRICLFCNTGCAARKRHFCIPRPYKSVALPCRADNIPPRAEGGAVTQADRRIPEGGKARRAYLLLRDAILRGDHAPGAALPGEVRLAEAHGVSRVTIRRALDALSADGLIERRAGAGTRVATRATPPTGIKADFATLMPQLVAMGQSTTARLLSYGYVTPPPAVARALGAEGQVQRAVRVRMAGAAPFSHLTTHVPAAIAQSFSEADLATTPLFRLLERSGVKVDHARQSISATLAGPEVAEALEVAPGTALIALTRVVRDADGRGVEHLSALYRPDRFQLEMTLDRVGQGDARHWAPVLDAAE</sequence>
<dbReference type="GO" id="GO:0003677">
    <property type="term" value="F:DNA binding"/>
    <property type="evidence" value="ECO:0007669"/>
    <property type="project" value="UniProtKB-KW"/>
</dbReference>
<dbReference type="EMBL" id="NHSD01000270">
    <property type="protein sequence ID" value="MBK5927719.1"/>
    <property type="molecule type" value="Genomic_DNA"/>
</dbReference>
<proteinExistence type="predicted"/>
<keyword evidence="2" id="KW-0238">DNA-binding</keyword>
<dbReference type="InterPro" id="IPR036390">
    <property type="entry name" value="WH_DNA-bd_sf"/>
</dbReference>
<dbReference type="InterPro" id="IPR011663">
    <property type="entry name" value="UTRA"/>
</dbReference>
<dbReference type="PANTHER" id="PTHR44846:SF1">
    <property type="entry name" value="MANNOSYL-D-GLYCERATE TRANSPORT_METABOLISM SYSTEM REPRESSOR MNGR-RELATED"/>
    <property type="match status" value="1"/>
</dbReference>
<dbReference type="Proteomes" id="UP000706333">
    <property type="component" value="Unassembled WGS sequence"/>
</dbReference>
<dbReference type="InterPro" id="IPR050679">
    <property type="entry name" value="Bact_HTH_transcr_reg"/>
</dbReference>
<name>A0A934WJC8_9RHOB</name>
<dbReference type="Gene3D" id="3.40.1410.10">
    <property type="entry name" value="Chorismate lyase-like"/>
    <property type="match status" value="1"/>
</dbReference>
<feature type="domain" description="HTH gntR-type" evidence="4">
    <location>
        <begin position="65"/>
        <end position="133"/>
    </location>
</feature>
<dbReference type="PANTHER" id="PTHR44846">
    <property type="entry name" value="MANNOSYL-D-GLYCERATE TRANSPORT/METABOLISM SYSTEM REPRESSOR MNGR-RELATED"/>
    <property type="match status" value="1"/>
</dbReference>
<keyword evidence="1" id="KW-0805">Transcription regulation</keyword>
<organism evidence="5 6">
    <name type="scientific">Rhodobaculum claviforme</name>
    <dbReference type="NCBI Taxonomy" id="1549854"/>
    <lineage>
        <taxon>Bacteria</taxon>
        <taxon>Pseudomonadati</taxon>
        <taxon>Pseudomonadota</taxon>
        <taxon>Alphaproteobacteria</taxon>
        <taxon>Rhodobacterales</taxon>
        <taxon>Paracoccaceae</taxon>
        <taxon>Rhodobaculum</taxon>
    </lineage>
</organism>
<dbReference type="Pfam" id="PF07702">
    <property type="entry name" value="UTRA"/>
    <property type="match status" value="1"/>
</dbReference>
<dbReference type="GO" id="GO:0045892">
    <property type="term" value="P:negative regulation of DNA-templated transcription"/>
    <property type="evidence" value="ECO:0007669"/>
    <property type="project" value="TreeGrafter"/>
</dbReference>
<protein>
    <submittedName>
        <fullName evidence="5">GntR family transcriptional regulator</fullName>
    </submittedName>
</protein>
<evidence type="ECO:0000256" key="2">
    <source>
        <dbReference type="ARBA" id="ARBA00023125"/>
    </source>
</evidence>
<accession>A0A934WJC8</accession>
<reference evidence="5" key="2">
    <citation type="journal article" date="2020" name="Microorganisms">
        <title>Osmotic Adaptation and Compatible Solute Biosynthesis of Phototrophic Bacteria as Revealed from Genome Analyses.</title>
        <authorList>
            <person name="Imhoff J.F."/>
            <person name="Rahn T."/>
            <person name="Kunzel S."/>
            <person name="Keller A."/>
            <person name="Neulinger S.C."/>
        </authorList>
    </citation>
    <scope>NUCLEOTIDE SEQUENCE</scope>
    <source>
        <strain evidence="5">LMG 28126</strain>
    </source>
</reference>
<dbReference type="SMART" id="SM00866">
    <property type="entry name" value="UTRA"/>
    <property type="match status" value="1"/>
</dbReference>
<dbReference type="Pfam" id="PF00392">
    <property type="entry name" value="GntR"/>
    <property type="match status" value="1"/>
</dbReference>
<dbReference type="CDD" id="cd07377">
    <property type="entry name" value="WHTH_GntR"/>
    <property type="match status" value="1"/>
</dbReference>
<evidence type="ECO:0000313" key="5">
    <source>
        <dbReference type="EMBL" id="MBK5927719.1"/>
    </source>
</evidence>
<reference evidence="5" key="1">
    <citation type="submission" date="2017-05" db="EMBL/GenBank/DDBJ databases">
        <authorList>
            <person name="Imhoff J.F."/>
            <person name="Rahn T."/>
            <person name="Kuenzel S."/>
            <person name="Neulinger S.C."/>
        </authorList>
    </citation>
    <scope>NUCLEOTIDE SEQUENCE</scope>
    <source>
        <strain evidence="5">LMG 28126</strain>
    </source>
</reference>
<dbReference type="PROSITE" id="PS50949">
    <property type="entry name" value="HTH_GNTR"/>
    <property type="match status" value="1"/>
</dbReference>
<keyword evidence="3" id="KW-0804">Transcription</keyword>
<evidence type="ECO:0000256" key="1">
    <source>
        <dbReference type="ARBA" id="ARBA00023015"/>
    </source>
</evidence>